<accession>A0AA88DZJ2</accession>
<proteinExistence type="predicted"/>
<name>A0AA88DZJ2_FICCA</name>
<evidence type="ECO:0000256" key="1">
    <source>
        <dbReference type="SAM" id="MobiDB-lite"/>
    </source>
</evidence>
<feature type="compositionally biased region" description="Polar residues" evidence="1">
    <location>
        <begin position="23"/>
        <end position="34"/>
    </location>
</feature>
<gene>
    <name evidence="2" type="ORF">TIFTF001_034023</name>
</gene>
<protein>
    <submittedName>
        <fullName evidence="2">Uncharacterized protein</fullName>
    </submittedName>
</protein>
<dbReference type="EMBL" id="BTGU01000202">
    <property type="protein sequence ID" value="GMN64944.1"/>
    <property type="molecule type" value="Genomic_DNA"/>
</dbReference>
<dbReference type="AlphaFoldDB" id="A0AA88DZJ2"/>
<organism evidence="2 3">
    <name type="scientific">Ficus carica</name>
    <name type="common">Common fig</name>
    <dbReference type="NCBI Taxonomy" id="3494"/>
    <lineage>
        <taxon>Eukaryota</taxon>
        <taxon>Viridiplantae</taxon>
        <taxon>Streptophyta</taxon>
        <taxon>Embryophyta</taxon>
        <taxon>Tracheophyta</taxon>
        <taxon>Spermatophyta</taxon>
        <taxon>Magnoliopsida</taxon>
        <taxon>eudicotyledons</taxon>
        <taxon>Gunneridae</taxon>
        <taxon>Pentapetalae</taxon>
        <taxon>rosids</taxon>
        <taxon>fabids</taxon>
        <taxon>Rosales</taxon>
        <taxon>Moraceae</taxon>
        <taxon>Ficeae</taxon>
        <taxon>Ficus</taxon>
    </lineage>
</organism>
<sequence length="134" mass="14746">MQQNGEQRTNKKDGPGDVIPDVSNAQTSSMTNTGLRALIRCSSSPRPRVPVRANTSQRALKSLLESHSSHYDLLREASSPPTSFSSRAQFLRLRNLSSPSPLSGCRQSRTRGDQSEVVKKVKIGVYFPCSRPSM</sequence>
<comment type="caution">
    <text evidence="2">The sequence shown here is derived from an EMBL/GenBank/DDBJ whole genome shotgun (WGS) entry which is preliminary data.</text>
</comment>
<evidence type="ECO:0000313" key="2">
    <source>
        <dbReference type="EMBL" id="GMN64944.1"/>
    </source>
</evidence>
<reference evidence="2" key="1">
    <citation type="submission" date="2023-07" db="EMBL/GenBank/DDBJ databases">
        <title>draft genome sequence of fig (Ficus carica).</title>
        <authorList>
            <person name="Takahashi T."/>
            <person name="Nishimura K."/>
        </authorList>
    </citation>
    <scope>NUCLEOTIDE SEQUENCE</scope>
</reference>
<keyword evidence="3" id="KW-1185">Reference proteome</keyword>
<dbReference type="Proteomes" id="UP001187192">
    <property type="component" value="Unassembled WGS sequence"/>
</dbReference>
<feature type="region of interest" description="Disordered" evidence="1">
    <location>
        <begin position="1"/>
        <end position="55"/>
    </location>
</feature>
<evidence type="ECO:0000313" key="3">
    <source>
        <dbReference type="Proteomes" id="UP001187192"/>
    </source>
</evidence>